<dbReference type="RefSeq" id="WP_252956176.1">
    <property type="nucleotide sequence ID" value="NZ_JAFIRR010000197.1"/>
</dbReference>
<name>A0ABT1DC25_9PROT</name>
<gene>
    <name evidence="1" type="ORF">JYK14_25485</name>
</gene>
<dbReference type="SUPFAM" id="SSF55961">
    <property type="entry name" value="Bet v1-like"/>
    <property type="match status" value="1"/>
</dbReference>
<organism evidence="1 2">
    <name type="scientific">Siccirubricoccus soli</name>
    <dbReference type="NCBI Taxonomy" id="2899147"/>
    <lineage>
        <taxon>Bacteria</taxon>
        <taxon>Pseudomonadati</taxon>
        <taxon>Pseudomonadota</taxon>
        <taxon>Alphaproteobacteria</taxon>
        <taxon>Acetobacterales</taxon>
        <taxon>Roseomonadaceae</taxon>
        <taxon>Siccirubricoccus</taxon>
    </lineage>
</organism>
<dbReference type="InterPro" id="IPR023393">
    <property type="entry name" value="START-like_dom_sf"/>
</dbReference>
<proteinExistence type="predicted"/>
<dbReference type="EMBL" id="JAFIRR010000197">
    <property type="protein sequence ID" value="MCO6419491.1"/>
    <property type="molecule type" value="Genomic_DNA"/>
</dbReference>
<dbReference type="Gene3D" id="3.30.530.20">
    <property type="match status" value="1"/>
</dbReference>
<reference evidence="1 2" key="1">
    <citation type="submission" date="2021-12" db="EMBL/GenBank/DDBJ databases">
        <title>Siccirubricoccus leaddurans sp. nov., a high concentration Zn2+ tolerance bacterium.</title>
        <authorList>
            <person name="Cao Y."/>
        </authorList>
    </citation>
    <scope>NUCLEOTIDE SEQUENCE [LARGE SCALE GENOMIC DNA]</scope>
    <source>
        <strain evidence="1 2">KC 17139</strain>
    </source>
</reference>
<evidence type="ECO:0000313" key="1">
    <source>
        <dbReference type="EMBL" id="MCO6419491.1"/>
    </source>
</evidence>
<accession>A0ABT1DC25</accession>
<dbReference type="Proteomes" id="UP001523392">
    <property type="component" value="Unassembled WGS sequence"/>
</dbReference>
<sequence length="132" mass="15011">MMLEARWVSISVERPWRELYDAIWRPDFFPRWASGLSASAMERDGAWWKARGPEGPIRIRFTDHNPYGVMDHEVDPGSGPAIHVPMRVIPNGAGAEVVLTLFRQPGMPEERFLADAEWVRRDLLALKSLVSG</sequence>
<comment type="caution">
    <text evidence="1">The sequence shown here is derived from an EMBL/GenBank/DDBJ whole genome shotgun (WGS) entry which is preliminary data.</text>
</comment>
<keyword evidence="2" id="KW-1185">Reference proteome</keyword>
<evidence type="ECO:0000313" key="2">
    <source>
        <dbReference type="Proteomes" id="UP001523392"/>
    </source>
</evidence>
<protein>
    <submittedName>
        <fullName evidence="1">Polyketide cyclase</fullName>
    </submittedName>
</protein>